<sequence>MVSLNRSEPLCITDLLTPSGSHCSVQHGELAPSSSLLEDGGSDGCSPRSCSSPDSQDTNYSSISSSLLGKCSVMGMLVSKLDTRQATGAGASADVFEAQVKMPDFCSTLPSDFIPTLEEIEEFLKEKMEIFKDGLSENRVATEIKVEVKSETSGDSSLDSSGCYMSLPEDTGHGPTPEVTVTAATGSVPMLLQLQPVQVPSPCPTSQTPNSVKLTQLVVNVQGQTFALVPQRVQAPANSATRQFVKIAPLPIAARSVAVGSLVNVVEATQKLQKSSSADVIRVHKCSFPGCNKMYTKSSHLKAHYRRHTGEKPYSCTWPDCGWRFSRSDELSRHKRSHSGVKPYQCHICEKKFARSDHLSKHVKVHRGLRNGRITRTAS</sequence>
<evidence type="ECO:0000256" key="8">
    <source>
        <dbReference type="ARBA" id="ARBA00023159"/>
    </source>
</evidence>
<dbReference type="OMA" id="PEFPFHP"/>
<evidence type="ECO:0000256" key="13">
    <source>
        <dbReference type="SAM" id="MobiDB-lite"/>
    </source>
</evidence>
<evidence type="ECO:0000256" key="10">
    <source>
        <dbReference type="ARBA" id="ARBA00023242"/>
    </source>
</evidence>
<evidence type="ECO:0000256" key="5">
    <source>
        <dbReference type="ARBA" id="ARBA00022833"/>
    </source>
</evidence>
<evidence type="ECO:0000256" key="4">
    <source>
        <dbReference type="ARBA" id="ARBA00022771"/>
    </source>
</evidence>
<dbReference type="PROSITE" id="PS50157">
    <property type="entry name" value="ZINC_FINGER_C2H2_2"/>
    <property type="match status" value="3"/>
</dbReference>
<evidence type="ECO:0000256" key="2">
    <source>
        <dbReference type="ARBA" id="ARBA00022723"/>
    </source>
</evidence>
<evidence type="ECO:0000256" key="9">
    <source>
        <dbReference type="ARBA" id="ARBA00023163"/>
    </source>
</evidence>
<organism evidence="15 16">
    <name type="scientific">Scyliorhinus torazame</name>
    <name type="common">Cloudy catshark</name>
    <name type="synonym">Catulus torazame</name>
    <dbReference type="NCBI Taxonomy" id="75743"/>
    <lineage>
        <taxon>Eukaryota</taxon>
        <taxon>Metazoa</taxon>
        <taxon>Chordata</taxon>
        <taxon>Craniata</taxon>
        <taxon>Vertebrata</taxon>
        <taxon>Chondrichthyes</taxon>
        <taxon>Elasmobranchii</taxon>
        <taxon>Galeomorphii</taxon>
        <taxon>Galeoidea</taxon>
        <taxon>Carcharhiniformes</taxon>
        <taxon>Scyliorhinidae</taxon>
        <taxon>Scyliorhinus</taxon>
    </lineage>
</organism>
<dbReference type="CDD" id="cd21580">
    <property type="entry name" value="KLF15_N"/>
    <property type="match status" value="1"/>
</dbReference>
<feature type="region of interest" description="Disordered" evidence="13">
    <location>
        <begin position="34"/>
        <end position="58"/>
    </location>
</feature>
<evidence type="ECO:0000256" key="6">
    <source>
        <dbReference type="ARBA" id="ARBA00023015"/>
    </source>
</evidence>
<dbReference type="GO" id="GO:0000978">
    <property type="term" value="F:RNA polymerase II cis-regulatory region sequence-specific DNA binding"/>
    <property type="evidence" value="ECO:0007669"/>
    <property type="project" value="TreeGrafter"/>
</dbReference>
<dbReference type="PANTHER" id="PTHR23235:SF141">
    <property type="entry name" value="KRUEPPEL-LIKE FACTOR 15"/>
    <property type="match status" value="1"/>
</dbReference>
<keyword evidence="9" id="KW-0804">Transcription</keyword>
<dbReference type="InterPro" id="IPR036236">
    <property type="entry name" value="Znf_C2H2_sf"/>
</dbReference>
<keyword evidence="4 12" id="KW-0863">Zinc-finger</keyword>
<dbReference type="InterPro" id="IPR013087">
    <property type="entry name" value="Znf_C2H2_type"/>
</dbReference>
<evidence type="ECO:0000256" key="11">
    <source>
        <dbReference type="ARBA" id="ARBA00069427"/>
    </source>
</evidence>
<comment type="subcellular location">
    <subcellularLocation>
        <location evidence="1">Nucleus</location>
    </subcellularLocation>
</comment>
<dbReference type="FunFam" id="3.30.160.60:FF:000018">
    <property type="entry name" value="Krueppel-like factor 15"/>
    <property type="match status" value="1"/>
</dbReference>
<dbReference type="GO" id="GO:0045893">
    <property type="term" value="P:positive regulation of DNA-templated transcription"/>
    <property type="evidence" value="ECO:0007669"/>
    <property type="project" value="UniProtKB-ARBA"/>
</dbReference>
<keyword evidence="16" id="KW-1185">Reference proteome</keyword>
<feature type="domain" description="C2H2-type" evidence="14">
    <location>
        <begin position="314"/>
        <end position="343"/>
    </location>
</feature>
<accession>A0A401PDJ8</accession>
<feature type="domain" description="C2H2-type" evidence="14">
    <location>
        <begin position="344"/>
        <end position="371"/>
    </location>
</feature>
<reference evidence="15 16" key="1">
    <citation type="journal article" date="2018" name="Nat. Ecol. Evol.">
        <title>Shark genomes provide insights into elasmobranch evolution and the origin of vertebrates.</title>
        <authorList>
            <person name="Hara Y"/>
            <person name="Yamaguchi K"/>
            <person name="Onimaru K"/>
            <person name="Kadota M"/>
            <person name="Koyanagi M"/>
            <person name="Keeley SD"/>
            <person name="Tatsumi K"/>
            <person name="Tanaka K"/>
            <person name="Motone F"/>
            <person name="Kageyama Y"/>
            <person name="Nozu R"/>
            <person name="Adachi N"/>
            <person name="Nishimura O"/>
            <person name="Nakagawa R"/>
            <person name="Tanegashima C"/>
            <person name="Kiyatake I"/>
            <person name="Matsumoto R"/>
            <person name="Murakumo K"/>
            <person name="Nishida K"/>
            <person name="Terakita A"/>
            <person name="Kuratani S"/>
            <person name="Sato K"/>
            <person name="Hyodo S Kuraku.S."/>
        </authorList>
    </citation>
    <scope>NUCLEOTIDE SEQUENCE [LARGE SCALE GENOMIC DNA]</scope>
</reference>
<feature type="domain" description="C2H2-type" evidence="14">
    <location>
        <begin position="284"/>
        <end position="313"/>
    </location>
</feature>
<dbReference type="Gene3D" id="3.30.160.60">
    <property type="entry name" value="Classic Zinc Finger"/>
    <property type="match status" value="3"/>
</dbReference>
<dbReference type="PANTHER" id="PTHR23235">
    <property type="entry name" value="KRUEPPEL-LIKE TRANSCRIPTION FACTOR"/>
    <property type="match status" value="1"/>
</dbReference>
<keyword evidence="3" id="KW-0677">Repeat</keyword>
<dbReference type="GO" id="GO:0000981">
    <property type="term" value="F:DNA-binding transcription factor activity, RNA polymerase II-specific"/>
    <property type="evidence" value="ECO:0007669"/>
    <property type="project" value="TreeGrafter"/>
</dbReference>
<dbReference type="FunFam" id="3.30.160.60:FF:000368">
    <property type="entry name" value="Krueppel-like factor 15"/>
    <property type="match status" value="1"/>
</dbReference>
<evidence type="ECO:0000256" key="3">
    <source>
        <dbReference type="ARBA" id="ARBA00022737"/>
    </source>
</evidence>
<evidence type="ECO:0000256" key="7">
    <source>
        <dbReference type="ARBA" id="ARBA00023125"/>
    </source>
</evidence>
<name>A0A401PDJ8_SCYTO</name>
<dbReference type="SUPFAM" id="SSF57667">
    <property type="entry name" value="beta-beta-alpha zinc fingers"/>
    <property type="match status" value="2"/>
</dbReference>
<dbReference type="PROSITE" id="PS00028">
    <property type="entry name" value="ZINC_FINGER_C2H2_1"/>
    <property type="match status" value="3"/>
</dbReference>
<evidence type="ECO:0000313" key="16">
    <source>
        <dbReference type="Proteomes" id="UP000288216"/>
    </source>
</evidence>
<dbReference type="STRING" id="75743.A0A401PDJ8"/>
<dbReference type="FunFam" id="3.30.160.60:FF:000624">
    <property type="entry name" value="zinc finger protein 697"/>
    <property type="match status" value="1"/>
</dbReference>
<dbReference type="AlphaFoldDB" id="A0A401PDJ8"/>
<protein>
    <recommendedName>
        <fullName evidence="11">Krueppel-like factor 15</fullName>
    </recommendedName>
</protein>
<dbReference type="SMART" id="SM00355">
    <property type="entry name" value="ZnF_C2H2"/>
    <property type="match status" value="3"/>
</dbReference>
<comment type="caution">
    <text evidence="15">The sequence shown here is derived from an EMBL/GenBank/DDBJ whole genome shotgun (WGS) entry which is preliminary data.</text>
</comment>
<evidence type="ECO:0000259" key="14">
    <source>
        <dbReference type="PROSITE" id="PS50157"/>
    </source>
</evidence>
<proteinExistence type="predicted"/>
<keyword evidence="5" id="KW-0862">Zinc</keyword>
<keyword evidence="6" id="KW-0805">Transcription regulation</keyword>
<keyword evidence="2" id="KW-0479">Metal-binding</keyword>
<gene>
    <name evidence="15" type="ORF">scyTo_0008782</name>
</gene>
<evidence type="ECO:0000256" key="1">
    <source>
        <dbReference type="ARBA" id="ARBA00004123"/>
    </source>
</evidence>
<dbReference type="Proteomes" id="UP000288216">
    <property type="component" value="Unassembled WGS sequence"/>
</dbReference>
<keyword evidence="10" id="KW-0539">Nucleus</keyword>
<dbReference type="OrthoDB" id="6365676at2759"/>
<dbReference type="GO" id="GO:0005654">
    <property type="term" value="C:nucleoplasm"/>
    <property type="evidence" value="ECO:0007669"/>
    <property type="project" value="UniProtKB-ARBA"/>
</dbReference>
<dbReference type="Pfam" id="PF00096">
    <property type="entry name" value="zf-C2H2"/>
    <property type="match status" value="3"/>
</dbReference>
<evidence type="ECO:0000256" key="12">
    <source>
        <dbReference type="PROSITE-ProRule" id="PRU00042"/>
    </source>
</evidence>
<dbReference type="EMBL" id="BFAA01003425">
    <property type="protein sequence ID" value="GCB71194.1"/>
    <property type="molecule type" value="Genomic_DNA"/>
</dbReference>
<feature type="compositionally biased region" description="Polar residues" evidence="13">
    <location>
        <begin position="48"/>
        <end position="58"/>
    </location>
</feature>
<keyword evidence="8" id="KW-0010">Activator</keyword>
<evidence type="ECO:0000313" key="15">
    <source>
        <dbReference type="EMBL" id="GCB71194.1"/>
    </source>
</evidence>
<keyword evidence="7" id="KW-0238">DNA-binding</keyword>
<dbReference type="GO" id="GO:0008270">
    <property type="term" value="F:zinc ion binding"/>
    <property type="evidence" value="ECO:0007669"/>
    <property type="project" value="UniProtKB-KW"/>
</dbReference>